<evidence type="ECO:0000256" key="4">
    <source>
        <dbReference type="ARBA" id="ARBA00022605"/>
    </source>
</evidence>
<comment type="similarity">
    <text evidence="2 11">Belongs to the class-V pyridoxal-phosphate-dependent aminotransferase family. SerC subfamily.</text>
</comment>
<dbReference type="RefSeq" id="WP_194811970.1">
    <property type="nucleotide sequence ID" value="NZ_CP063056.1"/>
</dbReference>
<dbReference type="PROSITE" id="PS00595">
    <property type="entry name" value="AA_TRANSFER_CLASS_5"/>
    <property type="match status" value="1"/>
</dbReference>
<evidence type="ECO:0000256" key="9">
    <source>
        <dbReference type="ARBA" id="ARBA00047630"/>
    </source>
</evidence>
<dbReference type="Gene3D" id="3.90.1150.10">
    <property type="entry name" value="Aspartate Aminotransferase, domain 1"/>
    <property type="match status" value="1"/>
</dbReference>
<evidence type="ECO:0000256" key="12">
    <source>
        <dbReference type="RuleBase" id="RU004505"/>
    </source>
</evidence>
<dbReference type="PANTHER" id="PTHR43247">
    <property type="entry name" value="PHOSPHOSERINE AMINOTRANSFERASE"/>
    <property type="match status" value="1"/>
</dbReference>
<keyword evidence="7 11" id="KW-0664">Pyridoxine biosynthesis</keyword>
<accession>A0ABX6UWS7</accession>
<evidence type="ECO:0000256" key="11">
    <source>
        <dbReference type="HAMAP-Rule" id="MF_00160"/>
    </source>
</evidence>
<reference evidence="14 15" key="1">
    <citation type="submission" date="2020-10" db="EMBL/GenBank/DDBJ databases">
        <title>Genome Sequencing of Rodentibacter spp. strain DSM111151.</title>
        <authorList>
            <person name="Benga L."/>
            <person name="Lautwein T."/>
        </authorList>
    </citation>
    <scope>NUCLEOTIDE SEQUENCE [LARGE SCALE GENOMIC DNA]</scope>
    <source>
        <strain evidence="14 15">DSM 111151</strain>
    </source>
</reference>
<dbReference type="InterPro" id="IPR020578">
    <property type="entry name" value="Aminotrans_V_PyrdxlP_BS"/>
</dbReference>
<dbReference type="SUPFAM" id="SSF53383">
    <property type="entry name" value="PLP-dependent transferases"/>
    <property type="match status" value="1"/>
</dbReference>
<keyword evidence="6 11" id="KW-0663">Pyridoxal phosphate</keyword>
<evidence type="ECO:0000259" key="13">
    <source>
        <dbReference type="Pfam" id="PF00266"/>
    </source>
</evidence>
<evidence type="ECO:0000256" key="1">
    <source>
        <dbReference type="ARBA" id="ARBA00005099"/>
    </source>
</evidence>
<dbReference type="InterPro" id="IPR000192">
    <property type="entry name" value="Aminotrans_V_dom"/>
</dbReference>
<comment type="pathway">
    <text evidence="1 11 12">Amino-acid biosynthesis; L-serine biosynthesis; L-serine from 3-phospho-D-glycerate: step 2/3.</text>
</comment>
<dbReference type="EMBL" id="CP063056">
    <property type="protein sequence ID" value="QPB42388.1"/>
    <property type="molecule type" value="Genomic_DNA"/>
</dbReference>
<feature type="binding site" evidence="11">
    <location>
        <begin position="237"/>
        <end position="238"/>
    </location>
    <ligand>
        <name>pyridoxal 5'-phosphate</name>
        <dbReference type="ChEBI" id="CHEBI:597326"/>
    </ligand>
</feature>
<evidence type="ECO:0000256" key="5">
    <source>
        <dbReference type="ARBA" id="ARBA00022679"/>
    </source>
</evidence>
<proteinExistence type="inferred from homology"/>
<evidence type="ECO:0000256" key="6">
    <source>
        <dbReference type="ARBA" id="ARBA00022898"/>
    </source>
</evidence>
<evidence type="ECO:0000256" key="2">
    <source>
        <dbReference type="ARBA" id="ARBA00006904"/>
    </source>
</evidence>
<dbReference type="NCBIfam" id="TIGR01364">
    <property type="entry name" value="serC_1"/>
    <property type="match status" value="1"/>
</dbReference>
<feature type="modified residue" description="N6-(pyridoxal phosphate)lysine" evidence="11">
    <location>
        <position position="196"/>
    </location>
</feature>
<evidence type="ECO:0000313" key="15">
    <source>
        <dbReference type="Proteomes" id="UP000663069"/>
    </source>
</evidence>
<sequence>MSKVFNFSAGPAMIFPEVLHKAQSELTNWLDQGVSVMEVSHRGKYFMELITEAEKDLREIYNIPDNYSVLFLQGGARGQFAALPMNLIGKKGKALYLNSGHWSATAAKEARNFAEIDEITIVENSDDTKITRLDFSDIADQYDYVHYCPNETISGVEIFDVPNVGEAVLVADMSSNILSRRIDINKFGVIYAGAQKNLGPAGITLVIIRNDLIGNARKETPSIWNYAVQRDADSMINTPPTFAWYLCSLVFKHIKAIGGVDTIAKRNALKAQTLYDYIDSSKLYRNVVAKENRSMMNITFVTGQPELDAKFVAESTAAGLQALKGHKVLGGMRASIYNAMPLEGVEALIEFMKKFEAENLS</sequence>
<keyword evidence="5 11" id="KW-0808">Transferase</keyword>
<dbReference type="PANTHER" id="PTHR43247:SF1">
    <property type="entry name" value="PHOSPHOSERINE AMINOTRANSFERASE"/>
    <property type="match status" value="1"/>
</dbReference>
<evidence type="ECO:0000313" key="14">
    <source>
        <dbReference type="EMBL" id="QPB42388.1"/>
    </source>
</evidence>
<name>A0ABX6UWS7_9PAST</name>
<keyword evidence="8 11" id="KW-0718">Serine biosynthesis</keyword>
<evidence type="ECO:0000256" key="8">
    <source>
        <dbReference type="ARBA" id="ARBA00023299"/>
    </source>
</evidence>
<comment type="function">
    <text evidence="11">Catalyzes the reversible conversion of 3-phosphohydroxypyruvate to phosphoserine and of 3-hydroxy-2-oxo-4-phosphonooxybutanoate to phosphohydroxythreonine.</text>
</comment>
<dbReference type="Gene3D" id="3.40.640.10">
    <property type="entry name" value="Type I PLP-dependent aspartate aminotransferase-like (Major domain)"/>
    <property type="match status" value="1"/>
</dbReference>
<keyword evidence="11" id="KW-0963">Cytoplasm</keyword>
<organism evidence="14 15">
    <name type="scientific">Rodentibacter haemolyticus</name>
    <dbReference type="NCBI Taxonomy" id="2778911"/>
    <lineage>
        <taxon>Bacteria</taxon>
        <taxon>Pseudomonadati</taxon>
        <taxon>Pseudomonadota</taxon>
        <taxon>Gammaproteobacteria</taxon>
        <taxon>Pasteurellales</taxon>
        <taxon>Pasteurellaceae</taxon>
        <taxon>Rodentibacter</taxon>
    </lineage>
</organism>
<comment type="catalytic activity">
    <reaction evidence="10 11 12">
        <text>O-phospho-L-serine + 2-oxoglutarate = 3-phosphooxypyruvate + L-glutamate</text>
        <dbReference type="Rhea" id="RHEA:14329"/>
        <dbReference type="ChEBI" id="CHEBI:16810"/>
        <dbReference type="ChEBI" id="CHEBI:18110"/>
        <dbReference type="ChEBI" id="CHEBI:29985"/>
        <dbReference type="ChEBI" id="CHEBI:57524"/>
        <dbReference type="EC" id="2.6.1.52"/>
    </reaction>
</comment>
<dbReference type="CDD" id="cd00611">
    <property type="entry name" value="PSAT_like"/>
    <property type="match status" value="1"/>
</dbReference>
<comment type="caution">
    <text evidence="11">Lacks conserved residue(s) required for the propagation of feature annotation.</text>
</comment>
<comment type="catalytic activity">
    <reaction evidence="9 11">
        <text>4-(phosphooxy)-L-threonine + 2-oxoglutarate = (R)-3-hydroxy-2-oxo-4-phosphooxybutanoate + L-glutamate</text>
        <dbReference type="Rhea" id="RHEA:16573"/>
        <dbReference type="ChEBI" id="CHEBI:16810"/>
        <dbReference type="ChEBI" id="CHEBI:29985"/>
        <dbReference type="ChEBI" id="CHEBI:58452"/>
        <dbReference type="ChEBI" id="CHEBI:58538"/>
        <dbReference type="EC" id="2.6.1.52"/>
    </reaction>
</comment>
<feature type="binding site" evidence="11">
    <location>
        <position position="152"/>
    </location>
    <ligand>
        <name>pyridoxal 5'-phosphate</name>
        <dbReference type="ChEBI" id="CHEBI:597326"/>
    </ligand>
</feature>
<keyword evidence="15" id="KW-1185">Reference proteome</keyword>
<comment type="pathway">
    <text evidence="11">Cofactor biosynthesis; pyridoxine 5'-phosphate biosynthesis; pyridoxine 5'-phosphate from D-erythrose 4-phosphate: step 3/5.</text>
</comment>
<evidence type="ECO:0000256" key="7">
    <source>
        <dbReference type="ARBA" id="ARBA00023096"/>
    </source>
</evidence>
<feature type="binding site" evidence="11">
    <location>
        <position position="172"/>
    </location>
    <ligand>
        <name>pyridoxal 5'-phosphate</name>
        <dbReference type="ChEBI" id="CHEBI:597326"/>
    </ligand>
</feature>
<dbReference type="InterPro" id="IPR022278">
    <property type="entry name" value="Pser_aminoTfrase"/>
</dbReference>
<dbReference type="Pfam" id="PF00266">
    <property type="entry name" value="Aminotran_5"/>
    <property type="match status" value="1"/>
</dbReference>
<evidence type="ECO:0000256" key="3">
    <source>
        <dbReference type="ARBA" id="ARBA00022576"/>
    </source>
</evidence>
<dbReference type="Proteomes" id="UP000663069">
    <property type="component" value="Chromosome"/>
</dbReference>
<feature type="domain" description="Aminotransferase class V" evidence="13">
    <location>
        <begin position="4"/>
        <end position="348"/>
    </location>
</feature>
<dbReference type="GO" id="GO:0004648">
    <property type="term" value="F:O-phospho-L-serine:2-oxoglutarate aminotransferase activity"/>
    <property type="evidence" value="ECO:0007669"/>
    <property type="project" value="UniProtKB-EC"/>
</dbReference>
<dbReference type="InterPro" id="IPR015424">
    <property type="entry name" value="PyrdxlP-dep_Trfase"/>
</dbReference>
<feature type="binding site" evidence="11">
    <location>
        <position position="42"/>
    </location>
    <ligand>
        <name>L-glutamate</name>
        <dbReference type="ChEBI" id="CHEBI:29985"/>
    </ligand>
</feature>
<feature type="binding site" evidence="11">
    <location>
        <begin position="76"/>
        <end position="77"/>
    </location>
    <ligand>
        <name>pyridoxal 5'-phosphate</name>
        <dbReference type="ChEBI" id="CHEBI:597326"/>
    </ligand>
</feature>
<dbReference type="EC" id="2.6.1.52" evidence="11"/>
<protein>
    <recommendedName>
        <fullName evidence="11">Phosphoserine aminotransferase</fullName>
        <ecNumber evidence="11">2.6.1.52</ecNumber>
    </recommendedName>
    <alternativeName>
        <fullName evidence="11">Phosphohydroxythreonine aminotransferase</fullName>
        <shortName evidence="11">PSAT</shortName>
    </alternativeName>
</protein>
<dbReference type="HAMAP" id="MF_00160">
    <property type="entry name" value="SerC_aminotrans_5"/>
    <property type="match status" value="1"/>
</dbReference>
<keyword evidence="3 11" id="KW-0032">Aminotransferase</keyword>
<dbReference type="PIRSF" id="PIRSF000525">
    <property type="entry name" value="SerC"/>
    <property type="match status" value="1"/>
</dbReference>
<keyword evidence="4 11" id="KW-0028">Amino-acid biosynthesis</keyword>
<comment type="subunit">
    <text evidence="11">Homodimer.</text>
</comment>
<comment type="cofactor">
    <cofactor evidence="11">
        <name>pyridoxal 5'-phosphate</name>
        <dbReference type="ChEBI" id="CHEBI:597326"/>
    </cofactor>
    <text evidence="11">Binds 1 pyridoxal phosphate per subunit.</text>
</comment>
<dbReference type="NCBIfam" id="NF003764">
    <property type="entry name" value="PRK05355.1"/>
    <property type="match status" value="1"/>
</dbReference>
<dbReference type="InterPro" id="IPR015421">
    <property type="entry name" value="PyrdxlP-dep_Trfase_major"/>
</dbReference>
<comment type="subcellular location">
    <subcellularLocation>
        <location evidence="11">Cytoplasm</location>
    </subcellularLocation>
</comment>
<gene>
    <name evidence="11 14" type="primary">serC</name>
    <name evidence="14" type="ORF">IHV77_10880</name>
</gene>
<feature type="binding site" evidence="11">
    <location>
        <position position="195"/>
    </location>
    <ligand>
        <name>pyridoxal 5'-phosphate</name>
        <dbReference type="ChEBI" id="CHEBI:597326"/>
    </ligand>
</feature>
<dbReference type="InterPro" id="IPR015422">
    <property type="entry name" value="PyrdxlP-dep_Trfase_small"/>
</dbReference>
<evidence type="ECO:0000256" key="10">
    <source>
        <dbReference type="ARBA" id="ARBA00049007"/>
    </source>
</evidence>
<feature type="binding site" evidence="11">
    <location>
        <position position="102"/>
    </location>
    <ligand>
        <name>pyridoxal 5'-phosphate</name>
        <dbReference type="ChEBI" id="CHEBI:597326"/>
    </ligand>
</feature>